<keyword evidence="2" id="KW-1185">Reference proteome</keyword>
<dbReference type="PANTHER" id="PTHR33361:SF15">
    <property type="entry name" value="DUF885 FAMILY LIPOPROTEIN"/>
    <property type="match status" value="1"/>
</dbReference>
<dbReference type="Proteomes" id="UP001589568">
    <property type="component" value="Unassembled WGS sequence"/>
</dbReference>
<proteinExistence type="predicted"/>
<name>A0ABV5NTC5_9ACTN</name>
<comment type="caution">
    <text evidence="1">The sequence shown here is derived from an EMBL/GenBank/DDBJ whole genome shotgun (WGS) entry which is preliminary data.</text>
</comment>
<evidence type="ECO:0000313" key="2">
    <source>
        <dbReference type="Proteomes" id="UP001589568"/>
    </source>
</evidence>
<gene>
    <name evidence="1" type="ORF">ACFFR3_28965</name>
</gene>
<dbReference type="InterPro" id="IPR010281">
    <property type="entry name" value="DUF885"/>
</dbReference>
<dbReference type="RefSeq" id="WP_379484166.1">
    <property type="nucleotide sequence ID" value="NZ_JBHMCF010000034.1"/>
</dbReference>
<sequence>MDEFLKWYFSDHPIVAATLGADGYDHTLGDWTADAWHNREREQVRWLERLSAREASTLDDAIDRDLVLSQLRGAIAEAAWPEWRRDPSVYLGTIFTSMYAPFQHRLKPEPELVSAALSRLAEVPGVLAACRANLDPDLAAPLLVKRGLGQARTGRNFLTRTIPSMVEDPDLRARLAEAAEPAARAFDELVTFLETFECGGTWRMGERLYTTLLREREMLGYGAAELHEKGRAAWAELDARMQEVAVQVNGSRDWRAAMEFLMDDHPATLDEMRAEYEAETRRAQAFVREHDLVTFADGEECLVLPSAEYNRPVLSVAHYMAPPPLSSSRQGVFFVPFTPDDFSPDQVRQRLRTNAHAQMPSIAVHEAYPGHHWHLSYIAENPRTVRKVFRTPYFTEGWALYVEKLLQEHGYFDTPATLLAHLDFRMFRAARIIVDTALHCEEMSIEEAESFMSTKSSLSPGTAQGEVNRYCAWPTQAPSYLTGAIEIDRIRESFRGTLKEFHDRIAGSGGLPLGLAEQVALA</sequence>
<reference evidence="1 2" key="1">
    <citation type="submission" date="2024-09" db="EMBL/GenBank/DDBJ databases">
        <authorList>
            <person name="Sun Q."/>
            <person name="Mori K."/>
        </authorList>
    </citation>
    <scope>NUCLEOTIDE SEQUENCE [LARGE SCALE GENOMIC DNA]</scope>
    <source>
        <strain evidence="1 2">JCM 3324</strain>
    </source>
</reference>
<dbReference type="PANTHER" id="PTHR33361">
    <property type="entry name" value="GLR0591 PROTEIN"/>
    <property type="match status" value="1"/>
</dbReference>
<evidence type="ECO:0000313" key="1">
    <source>
        <dbReference type="EMBL" id="MFB9473545.1"/>
    </source>
</evidence>
<protein>
    <submittedName>
        <fullName evidence="1">DUF885 domain-containing protein</fullName>
    </submittedName>
</protein>
<dbReference type="EMBL" id="JBHMCF010000034">
    <property type="protein sequence ID" value="MFB9473545.1"/>
    <property type="molecule type" value="Genomic_DNA"/>
</dbReference>
<dbReference type="Pfam" id="PF05960">
    <property type="entry name" value="DUF885"/>
    <property type="match status" value="1"/>
</dbReference>
<accession>A0ABV5NTC5</accession>
<organism evidence="1 2">
    <name type="scientific">Nonomuraea salmonea</name>
    <dbReference type="NCBI Taxonomy" id="46181"/>
    <lineage>
        <taxon>Bacteria</taxon>
        <taxon>Bacillati</taxon>
        <taxon>Actinomycetota</taxon>
        <taxon>Actinomycetes</taxon>
        <taxon>Streptosporangiales</taxon>
        <taxon>Streptosporangiaceae</taxon>
        <taxon>Nonomuraea</taxon>
    </lineage>
</organism>